<comment type="catalytic activity">
    <reaction evidence="2">
        <text>N(6)-D-ribulosyl-L-lysyl-[protein] + ATP = N(6)-(3-O-phospho-D-ribulosyl)-L-lysyl-[protein] + ADP + H(+)</text>
        <dbReference type="Rhea" id="RHEA:48432"/>
        <dbReference type="Rhea" id="RHEA-COMP:12103"/>
        <dbReference type="Rhea" id="RHEA-COMP:12104"/>
        <dbReference type="ChEBI" id="CHEBI:15378"/>
        <dbReference type="ChEBI" id="CHEBI:30616"/>
        <dbReference type="ChEBI" id="CHEBI:90418"/>
        <dbReference type="ChEBI" id="CHEBI:90420"/>
        <dbReference type="ChEBI" id="CHEBI:456216"/>
        <dbReference type="EC" id="2.7.1.172"/>
    </reaction>
    <physiologicalReaction direction="left-to-right" evidence="2">
        <dbReference type="Rhea" id="RHEA:48433"/>
    </physiologicalReaction>
</comment>
<dbReference type="SUPFAM" id="SSF56112">
    <property type="entry name" value="Protein kinase-like (PK-like)"/>
    <property type="match status" value="1"/>
</dbReference>
<dbReference type="PIRSF" id="PIRSF006221">
    <property type="entry name" value="Ketosamine-3-kinase"/>
    <property type="match status" value="1"/>
</dbReference>
<dbReference type="InterPro" id="IPR011009">
    <property type="entry name" value="Kinase-like_dom_sf"/>
</dbReference>
<proteinExistence type="inferred from homology"/>
<keyword evidence="3" id="KW-0808">Transferase</keyword>
<gene>
    <name evidence="4" type="ORF">EJ02DRAFT_452665</name>
</gene>
<accession>A0A6A5SX68</accession>
<dbReference type="PANTHER" id="PTHR12149:SF8">
    <property type="entry name" value="PROTEIN-RIBULOSAMINE 3-KINASE"/>
    <property type="match status" value="1"/>
</dbReference>
<name>A0A6A5SX68_9PLEO</name>
<dbReference type="GO" id="GO:0102193">
    <property type="term" value="F:protein-ribulosamine 3-kinase activity"/>
    <property type="evidence" value="ECO:0007669"/>
    <property type="project" value="UniProtKB-EC"/>
</dbReference>
<sequence length="332" mass="36475">MVLDPALIKLLGLDPDKTKLSSAGGAGCSSASTSKIVSQRDNGTTKTFFLKTAHGKEAEIMFEGEHASLTAIHDAVPSLCPQSFGHGQCEAQPQTFFLVTDFLHFTSRSAVKSKLAQSLAAKLAKLHTTPAPTPEGYDKPMFGFPVTTCCGDTPQDNTYKESWADFYAQNRLRYIIGRAEMRIGKDKELHKLVENTASRVVPRLLGDDHLNNGKGITPVIVHGDLWSGNASVGVIDSYKGGPEDVIFDSSACYAHNEYELGIMRMFGGFGSSFLEEYHTLCPKMEPVEEYDDRVKLYELYHHLNHYAMFGGSYKSGAISILQELVRKHGGNE</sequence>
<dbReference type="Pfam" id="PF03881">
    <property type="entry name" value="Fructosamin_kin"/>
    <property type="match status" value="1"/>
</dbReference>
<dbReference type="EC" id="2.7.1.172" evidence="1"/>
<keyword evidence="3 4" id="KW-0418">Kinase</keyword>
<dbReference type="OrthoDB" id="5772781at2759"/>
<evidence type="ECO:0000256" key="2">
    <source>
        <dbReference type="ARBA" id="ARBA00048655"/>
    </source>
</evidence>
<protein>
    <recommendedName>
        <fullName evidence="1">protein-ribulosamine 3-kinase</fullName>
        <ecNumber evidence="1">2.7.1.172</ecNumber>
    </recommendedName>
</protein>
<comment type="similarity">
    <text evidence="3">Belongs to the fructosamine kinase family.</text>
</comment>
<dbReference type="EMBL" id="ML976018">
    <property type="protein sequence ID" value="KAF1944304.1"/>
    <property type="molecule type" value="Genomic_DNA"/>
</dbReference>
<dbReference type="InterPro" id="IPR016477">
    <property type="entry name" value="Fructo-/Ketosamine-3-kinase"/>
</dbReference>
<dbReference type="Proteomes" id="UP000800038">
    <property type="component" value="Unassembled WGS sequence"/>
</dbReference>
<dbReference type="PANTHER" id="PTHR12149">
    <property type="entry name" value="FRUCTOSAMINE 3 KINASE-RELATED PROTEIN"/>
    <property type="match status" value="1"/>
</dbReference>
<keyword evidence="5" id="KW-1185">Reference proteome</keyword>
<dbReference type="AlphaFoldDB" id="A0A6A5SX68"/>
<evidence type="ECO:0000313" key="4">
    <source>
        <dbReference type="EMBL" id="KAF1944304.1"/>
    </source>
</evidence>
<evidence type="ECO:0000256" key="1">
    <source>
        <dbReference type="ARBA" id="ARBA00011961"/>
    </source>
</evidence>
<reference evidence="4" key="1">
    <citation type="journal article" date="2020" name="Stud. Mycol.">
        <title>101 Dothideomycetes genomes: a test case for predicting lifestyles and emergence of pathogens.</title>
        <authorList>
            <person name="Haridas S."/>
            <person name="Albert R."/>
            <person name="Binder M."/>
            <person name="Bloem J."/>
            <person name="Labutti K."/>
            <person name="Salamov A."/>
            <person name="Andreopoulos B."/>
            <person name="Baker S."/>
            <person name="Barry K."/>
            <person name="Bills G."/>
            <person name="Bluhm B."/>
            <person name="Cannon C."/>
            <person name="Castanera R."/>
            <person name="Culley D."/>
            <person name="Daum C."/>
            <person name="Ezra D."/>
            <person name="Gonzalez J."/>
            <person name="Henrissat B."/>
            <person name="Kuo A."/>
            <person name="Liang C."/>
            <person name="Lipzen A."/>
            <person name="Lutzoni F."/>
            <person name="Magnuson J."/>
            <person name="Mondo S."/>
            <person name="Nolan M."/>
            <person name="Ohm R."/>
            <person name="Pangilinan J."/>
            <person name="Park H.-J."/>
            <person name="Ramirez L."/>
            <person name="Alfaro M."/>
            <person name="Sun H."/>
            <person name="Tritt A."/>
            <person name="Yoshinaga Y."/>
            <person name="Zwiers L.-H."/>
            <person name="Turgeon B."/>
            <person name="Goodwin S."/>
            <person name="Spatafora J."/>
            <person name="Crous P."/>
            <person name="Grigoriev I."/>
        </authorList>
    </citation>
    <scope>NUCLEOTIDE SEQUENCE</scope>
    <source>
        <strain evidence="4">CBS 161.51</strain>
    </source>
</reference>
<dbReference type="Gene3D" id="3.90.1200.10">
    <property type="match status" value="1"/>
</dbReference>
<evidence type="ECO:0000313" key="5">
    <source>
        <dbReference type="Proteomes" id="UP000800038"/>
    </source>
</evidence>
<evidence type="ECO:0000256" key="3">
    <source>
        <dbReference type="PIRNR" id="PIRNR006221"/>
    </source>
</evidence>
<dbReference type="GO" id="GO:0016301">
    <property type="term" value="F:kinase activity"/>
    <property type="evidence" value="ECO:0007669"/>
    <property type="project" value="UniProtKB-UniRule"/>
</dbReference>
<dbReference type="FunFam" id="3.90.1200.10:FF:000018">
    <property type="entry name" value="Fructosamine-3-kinase, putative"/>
    <property type="match status" value="1"/>
</dbReference>
<organism evidence="4 5">
    <name type="scientific">Clathrospora elynae</name>
    <dbReference type="NCBI Taxonomy" id="706981"/>
    <lineage>
        <taxon>Eukaryota</taxon>
        <taxon>Fungi</taxon>
        <taxon>Dikarya</taxon>
        <taxon>Ascomycota</taxon>
        <taxon>Pezizomycotina</taxon>
        <taxon>Dothideomycetes</taxon>
        <taxon>Pleosporomycetidae</taxon>
        <taxon>Pleosporales</taxon>
        <taxon>Diademaceae</taxon>
        <taxon>Clathrospora</taxon>
    </lineage>
</organism>